<dbReference type="Proteomes" id="UP000596063">
    <property type="component" value="Chromosome"/>
</dbReference>
<organism evidence="2 3">
    <name type="scientific">Spongiibacter nanhainus</name>
    <dbReference type="NCBI Taxonomy" id="2794344"/>
    <lineage>
        <taxon>Bacteria</taxon>
        <taxon>Pseudomonadati</taxon>
        <taxon>Pseudomonadota</taxon>
        <taxon>Gammaproteobacteria</taxon>
        <taxon>Cellvibrionales</taxon>
        <taxon>Spongiibacteraceae</taxon>
        <taxon>Spongiibacter</taxon>
    </lineage>
</organism>
<protein>
    <submittedName>
        <fullName evidence="2">Uncharacterized protein</fullName>
    </submittedName>
</protein>
<feature type="transmembrane region" description="Helical" evidence="1">
    <location>
        <begin position="12"/>
        <end position="33"/>
    </location>
</feature>
<proteinExistence type="predicted"/>
<name>A0A7T4R2C7_9GAMM</name>
<dbReference type="EMBL" id="CP066167">
    <property type="protein sequence ID" value="QQD19150.1"/>
    <property type="molecule type" value="Genomic_DNA"/>
</dbReference>
<evidence type="ECO:0000256" key="1">
    <source>
        <dbReference type="SAM" id="Phobius"/>
    </source>
</evidence>
<dbReference type="RefSeq" id="WP_198570635.1">
    <property type="nucleotide sequence ID" value="NZ_CP066167.1"/>
</dbReference>
<feature type="transmembrane region" description="Helical" evidence="1">
    <location>
        <begin position="39"/>
        <end position="58"/>
    </location>
</feature>
<sequence>MAMGLSNKVGWKLYFVCYVVLVFSEIGMDAFAAAGTLLYILKATFSLAFAFPLFCFAFDKALVSKKLSGAIFYICAFWWVYVLAGTGDSMEGLIMAVVIVVLHAPGFVAINRYRRTVNA</sequence>
<keyword evidence="1" id="KW-0812">Transmembrane</keyword>
<evidence type="ECO:0000313" key="2">
    <source>
        <dbReference type="EMBL" id="QQD19150.1"/>
    </source>
</evidence>
<keyword evidence="1" id="KW-1133">Transmembrane helix</keyword>
<dbReference type="AlphaFoldDB" id="A0A7T4R2C7"/>
<accession>A0A7T4R2C7</accession>
<gene>
    <name evidence="2" type="ORF">I6N98_04655</name>
</gene>
<dbReference type="KEGG" id="snan:I6N98_04655"/>
<feature type="transmembrane region" description="Helical" evidence="1">
    <location>
        <begin position="70"/>
        <end position="87"/>
    </location>
</feature>
<keyword evidence="3" id="KW-1185">Reference proteome</keyword>
<reference evidence="2 3" key="1">
    <citation type="submission" date="2020-12" db="EMBL/GenBank/DDBJ databases">
        <authorList>
            <person name="Shan Y."/>
        </authorList>
    </citation>
    <scope>NUCLEOTIDE SEQUENCE [LARGE SCALE GENOMIC DNA]</scope>
    <source>
        <strain evidence="3">csc3.9</strain>
    </source>
</reference>
<keyword evidence="1" id="KW-0472">Membrane</keyword>
<feature type="transmembrane region" description="Helical" evidence="1">
    <location>
        <begin position="93"/>
        <end position="110"/>
    </location>
</feature>
<evidence type="ECO:0000313" key="3">
    <source>
        <dbReference type="Proteomes" id="UP000596063"/>
    </source>
</evidence>